<keyword evidence="2 5" id="KW-0812">Transmembrane</keyword>
<dbReference type="Pfam" id="PF07690">
    <property type="entry name" value="MFS_1"/>
    <property type="match status" value="1"/>
</dbReference>
<reference evidence="7" key="2">
    <citation type="journal article" date="2020" name="Microorganisms">
        <title>Osmotic Adaptation and Compatible Solute Biosynthesis of Phototrophic Bacteria as Revealed from Genome Analyses.</title>
        <authorList>
            <person name="Imhoff J.F."/>
            <person name="Rahn T."/>
            <person name="Kunzel S."/>
            <person name="Keller A."/>
            <person name="Neulinger S.C."/>
        </authorList>
    </citation>
    <scope>NUCLEOTIDE SEQUENCE</scope>
    <source>
        <strain evidence="7">DSM 9154</strain>
    </source>
</reference>
<dbReference type="AlphaFoldDB" id="A0A934UYU3"/>
<keyword evidence="8" id="KW-1185">Reference proteome</keyword>
<sequence>MEIMRDRLPCGTGAILAVAASGPLLVLIAFTVPLTTLTDTAIALNAGPGAQAWIMSAIAVGAASGLLGSGAIGDDYGRRRAFVVGALVLAGASGVAAMAPTALLLVLARVLQGLGGAAILACGLGLVGQIFPSGPARVRATGVWAAAIGAGVAIGPVLSALLADVGGWRLPYLATALGGGALALAGWTVLPESRSPTPRRIDFIGTLLIGSGLAALLSGLVELRAGWGQSSAFVLLATGLILLVGFVAVERRMSDPMLDLGLFQRPAFVGATVAALAAGTGVLSLASFVPTLLERAMGVDTALAAAVLMAWSATSVLTAFGVRWLPTSTTPRSLLVIGLLGAGGGQLGLYGLAPDSSLWRLLPPLLLAGLAYGVLNAALGRQAVESVPADRTAMGGGANNTARFLGSSIGLTIVTLLVTSPDGTATPERLLSGWNAAVLITASASLSGALVVLLARGRTVRTASAPEDTVDATGDVPS</sequence>
<dbReference type="EMBL" id="NRRE01000011">
    <property type="protein sequence ID" value="MBK1696133.1"/>
    <property type="molecule type" value="Genomic_DNA"/>
</dbReference>
<feature type="transmembrane region" description="Helical" evidence="5">
    <location>
        <begin position="143"/>
        <end position="163"/>
    </location>
</feature>
<keyword evidence="3 5" id="KW-1133">Transmembrane helix</keyword>
<feature type="transmembrane region" description="Helical" evidence="5">
    <location>
        <begin position="400"/>
        <end position="419"/>
    </location>
</feature>
<dbReference type="PANTHER" id="PTHR42718:SF49">
    <property type="entry name" value="EXPORT PROTEIN"/>
    <property type="match status" value="1"/>
</dbReference>
<proteinExistence type="predicted"/>
<dbReference type="InterPro" id="IPR036259">
    <property type="entry name" value="MFS_trans_sf"/>
</dbReference>
<dbReference type="PROSITE" id="PS50850">
    <property type="entry name" value="MFS"/>
    <property type="match status" value="1"/>
</dbReference>
<protein>
    <submittedName>
        <fullName evidence="7">MFS transporter</fullName>
    </submittedName>
</protein>
<reference evidence="7" key="1">
    <citation type="submission" date="2017-08" db="EMBL/GenBank/DDBJ databases">
        <authorList>
            <person name="Imhoff J.F."/>
            <person name="Rahn T."/>
            <person name="Kuenzel S."/>
            <person name="Neulinger S.C."/>
        </authorList>
    </citation>
    <scope>NUCLEOTIDE SEQUENCE</scope>
    <source>
        <strain evidence="7">DSM 9154</strain>
    </source>
</reference>
<dbReference type="Gene3D" id="1.20.1720.10">
    <property type="entry name" value="Multidrug resistance protein D"/>
    <property type="match status" value="1"/>
</dbReference>
<dbReference type="PANTHER" id="PTHR42718">
    <property type="entry name" value="MAJOR FACILITATOR SUPERFAMILY MULTIDRUG TRANSPORTER MFSC"/>
    <property type="match status" value="1"/>
</dbReference>
<feature type="transmembrane region" description="Helical" evidence="5">
    <location>
        <begin position="202"/>
        <end position="221"/>
    </location>
</feature>
<evidence type="ECO:0000256" key="2">
    <source>
        <dbReference type="ARBA" id="ARBA00022692"/>
    </source>
</evidence>
<evidence type="ECO:0000256" key="1">
    <source>
        <dbReference type="ARBA" id="ARBA00004141"/>
    </source>
</evidence>
<dbReference type="Gene3D" id="1.20.1250.20">
    <property type="entry name" value="MFS general substrate transporter like domains"/>
    <property type="match status" value="1"/>
</dbReference>
<feature type="transmembrane region" description="Helical" evidence="5">
    <location>
        <begin position="169"/>
        <end position="190"/>
    </location>
</feature>
<dbReference type="SUPFAM" id="SSF103473">
    <property type="entry name" value="MFS general substrate transporter"/>
    <property type="match status" value="1"/>
</dbReference>
<feature type="domain" description="Major facilitator superfamily (MFS) profile" evidence="6">
    <location>
        <begin position="15"/>
        <end position="460"/>
    </location>
</feature>
<dbReference type="InterPro" id="IPR011701">
    <property type="entry name" value="MFS"/>
</dbReference>
<dbReference type="RefSeq" id="WP_051431903.1">
    <property type="nucleotide sequence ID" value="NZ_NRRE01000011.1"/>
</dbReference>
<feature type="transmembrane region" description="Helical" evidence="5">
    <location>
        <begin position="227"/>
        <end position="248"/>
    </location>
</feature>
<comment type="caution">
    <text evidence="7">The sequence shown here is derived from an EMBL/GenBank/DDBJ whole genome shotgun (WGS) entry which is preliminary data.</text>
</comment>
<evidence type="ECO:0000256" key="5">
    <source>
        <dbReference type="SAM" id="Phobius"/>
    </source>
</evidence>
<accession>A0A934UYU3</accession>
<comment type="subcellular location">
    <subcellularLocation>
        <location evidence="1">Membrane</location>
        <topology evidence="1">Multi-pass membrane protein</topology>
    </subcellularLocation>
</comment>
<feature type="transmembrane region" description="Helical" evidence="5">
    <location>
        <begin position="431"/>
        <end position="455"/>
    </location>
</feature>
<feature type="transmembrane region" description="Helical" evidence="5">
    <location>
        <begin position="334"/>
        <end position="353"/>
    </location>
</feature>
<gene>
    <name evidence="7" type="ORF">CKO21_02610</name>
</gene>
<feature type="transmembrane region" description="Helical" evidence="5">
    <location>
        <begin position="301"/>
        <end position="322"/>
    </location>
</feature>
<dbReference type="Proteomes" id="UP000778970">
    <property type="component" value="Unassembled WGS sequence"/>
</dbReference>
<organism evidence="7 8">
    <name type="scientific">Rhodovibrio salinarum</name>
    <dbReference type="NCBI Taxonomy" id="1087"/>
    <lineage>
        <taxon>Bacteria</taxon>
        <taxon>Pseudomonadati</taxon>
        <taxon>Pseudomonadota</taxon>
        <taxon>Alphaproteobacteria</taxon>
        <taxon>Rhodospirillales</taxon>
        <taxon>Rhodovibrionaceae</taxon>
        <taxon>Rhodovibrio</taxon>
    </lineage>
</organism>
<feature type="transmembrane region" description="Helical" evidence="5">
    <location>
        <begin position="84"/>
        <end position="107"/>
    </location>
</feature>
<dbReference type="GO" id="GO:0016020">
    <property type="term" value="C:membrane"/>
    <property type="evidence" value="ECO:0007669"/>
    <property type="project" value="UniProtKB-SubCell"/>
</dbReference>
<dbReference type="InterPro" id="IPR020846">
    <property type="entry name" value="MFS_dom"/>
</dbReference>
<evidence type="ECO:0000313" key="7">
    <source>
        <dbReference type="EMBL" id="MBK1696133.1"/>
    </source>
</evidence>
<dbReference type="GO" id="GO:0022857">
    <property type="term" value="F:transmembrane transporter activity"/>
    <property type="evidence" value="ECO:0007669"/>
    <property type="project" value="InterPro"/>
</dbReference>
<evidence type="ECO:0000259" key="6">
    <source>
        <dbReference type="PROSITE" id="PS50850"/>
    </source>
</evidence>
<feature type="transmembrane region" description="Helical" evidence="5">
    <location>
        <begin position="12"/>
        <end position="32"/>
    </location>
</feature>
<feature type="transmembrane region" description="Helical" evidence="5">
    <location>
        <begin position="359"/>
        <end position="379"/>
    </location>
</feature>
<evidence type="ECO:0000256" key="3">
    <source>
        <dbReference type="ARBA" id="ARBA00022989"/>
    </source>
</evidence>
<keyword evidence="4 5" id="KW-0472">Membrane</keyword>
<feature type="transmembrane region" description="Helical" evidence="5">
    <location>
        <begin position="52"/>
        <end position="72"/>
    </location>
</feature>
<evidence type="ECO:0000313" key="8">
    <source>
        <dbReference type="Proteomes" id="UP000778970"/>
    </source>
</evidence>
<evidence type="ECO:0000256" key="4">
    <source>
        <dbReference type="ARBA" id="ARBA00023136"/>
    </source>
</evidence>
<name>A0A934UYU3_9PROT</name>
<feature type="transmembrane region" description="Helical" evidence="5">
    <location>
        <begin position="113"/>
        <end position="131"/>
    </location>
</feature>
<feature type="transmembrane region" description="Helical" evidence="5">
    <location>
        <begin position="268"/>
        <end position="289"/>
    </location>
</feature>